<reference evidence="6" key="2">
    <citation type="submission" date="2021-01" db="UniProtKB">
        <authorList>
            <consortium name="EnsemblPlants"/>
        </authorList>
    </citation>
    <scope>IDENTIFICATION</scope>
</reference>
<feature type="compositionally biased region" description="Pro residues" evidence="3">
    <location>
        <begin position="161"/>
        <end position="177"/>
    </location>
</feature>
<protein>
    <recommendedName>
        <fullName evidence="5">Phytocyanin domain-containing protein</fullName>
    </recommendedName>
</protein>
<evidence type="ECO:0000256" key="1">
    <source>
        <dbReference type="ARBA" id="ARBA00023157"/>
    </source>
</evidence>
<proteinExistence type="predicted"/>
<sequence length="220" mass="23774">MASLKIVTPVLITLLIVLFTFSEAREFVVGGHENSWSFPTSSDSLNGWAQKERFEVGDILFFAESDPLIDSVLEVTKDDYDKCYVSNPIKEHTDVNTKVELDRSGPFYFISNAVVSCEKGQKLTVVVLHKHPKPPPPPGHAASLAPLSSSQKGPAPSQAQPAPPPKNPAPSPAPLSQPPTAGAFGLRGGFVGIVVGIMSLIAEGRCELELWRYEKIINLS</sequence>
<dbReference type="FunFam" id="2.60.40.420:FF:000034">
    <property type="entry name" value="Cupredoxin superfamily protein"/>
    <property type="match status" value="1"/>
</dbReference>
<dbReference type="InterPro" id="IPR003245">
    <property type="entry name" value="Phytocyanin_dom"/>
</dbReference>
<dbReference type="Gramene" id="QL02p093363:mrna">
    <property type="protein sequence ID" value="QL02p093363:mrna"/>
    <property type="gene ID" value="QL02p093363"/>
</dbReference>
<dbReference type="GO" id="GO:0009055">
    <property type="term" value="F:electron transfer activity"/>
    <property type="evidence" value="ECO:0007669"/>
    <property type="project" value="InterPro"/>
</dbReference>
<organism evidence="6 7">
    <name type="scientific">Quercus lobata</name>
    <name type="common">Valley oak</name>
    <dbReference type="NCBI Taxonomy" id="97700"/>
    <lineage>
        <taxon>Eukaryota</taxon>
        <taxon>Viridiplantae</taxon>
        <taxon>Streptophyta</taxon>
        <taxon>Embryophyta</taxon>
        <taxon>Tracheophyta</taxon>
        <taxon>Spermatophyta</taxon>
        <taxon>Magnoliopsida</taxon>
        <taxon>eudicotyledons</taxon>
        <taxon>Gunneridae</taxon>
        <taxon>Pentapetalae</taxon>
        <taxon>rosids</taxon>
        <taxon>fabids</taxon>
        <taxon>Fagales</taxon>
        <taxon>Fagaceae</taxon>
        <taxon>Quercus</taxon>
    </lineage>
</organism>
<evidence type="ECO:0000313" key="6">
    <source>
        <dbReference type="EnsemblPlants" id="QL02p093363:mrna"/>
    </source>
</evidence>
<dbReference type="PANTHER" id="PTHR33021">
    <property type="entry name" value="BLUE COPPER PROTEIN"/>
    <property type="match status" value="1"/>
</dbReference>
<dbReference type="Pfam" id="PF02298">
    <property type="entry name" value="Cu_bind_like"/>
    <property type="match status" value="1"/>
</dbReference>
<evidence type="ECO:0000256" key="2">
    <source>
        <dbReference type="ARBA" id="ARBA00023180"/>
    </source>
</evidence>
<dbReference type="Proteomes" id="UP000594261">
    <property type="component" value="Chromosome 2"/>
</dbReference>
<dbReference type="InterPro" id="IPR008972">
    <property type="entry name" value="Cupredoxin"/>
</dbReference>
<keyword evidence="4" id="KW-0732">Signal</keyword>
<dbReference type="PROSITE" id="PS51485">
    <property type="entry name" value="PHYTOCYANIN"/>
    <property type="match status" value="1"/>
</dbReference>
<keyword evidence="1" id="KW-1015">Disulfide bond</keyword>
<dbReference type="InParanoid" id="A0A7N2L102"/>
<dbReference type="InterPro" id="IPR039391">
    <property type="entry name" value="Phytocyanin-like"/>
</dbReference>
<dbReference type="EnsemblPlants" id="QL02p093363:mrna">
    <property type="protein sequence ID" value="QL02p093363:mrna"/>
    <property type="gene ID" value="QL02p093363"/>
</dbReference>
<feature type="compositionally biased region" description="Low complexity" evidence="3">
    <location>
        <begin position="140"/>
        <end position="160"/>
    </location>
</feature>
<feature type="region of interest" description="Disordered" evidence="3">
    <location>
        <begin position="129"/>
        <end position="180"/>
    </location>
</feature>
<dbReference type="AlphaFoldDB" id="A0A7N2L102"/>
<feature type="domain" description="Phytocyanin" evidence="5">
    <location>
        <begin position="25"/>
        <end position="129"/>
    </location>
</feature>
<feature type="signal peptide" evidence="4">
    <location>
        <begin position="1"/>
        <end position="24"/>
    </location>
</feature>
<dbReference type="Gene3D" id="2.60.40.420">
    <property type="entry name" value="Cupredoxins - blue copper proteins"/>
    <property type="match status" value="1"/>
</dbReference>
<reference evidence="7" key="1">
    <citation type="journal article" date="2016" name="G3 (Bethesda)">
        <title>First Draft Assembly and Annotation of the Genome of a California Endemic Oak Quercus lobata Nee (Fagaceae).</title>
        <authorList>
            <person name="Sork V.L."/>
            <person name="Fitz-Gibbon S.T."/>
            <person name="Puiu D."/>
            <person name="Crepeau M."/>
            <person name="Gugger P.F."/>
            <person name="Sherman R."/>
            <person name="Stevens K."/>
            <person name="Langley C.H."/>
            <person name="Pellegrini M."/>
            <person name="Salzberg S.L."/>
        </authorList>
    </citation>
    <scope>NUCLEOTIDE SEQUENCE [LARGE SCALE GENOMIC DNA]</scope>
    <source>
        <strain evidence="7">cv. SW786</strain>
    </source>
</reference>
<dbReference type="SUPFAM" id="SSF49503">
    <property type="entry name" value="Cupredoxins"/>
    <property type="match status" value="1"/>
</dbReference>
<evidence type="ECO:0000256" key="4">
    <source>
        <dbReference type="SAM" id="SignalP"/>
    </source>
</evidence>
<accession>A0A7N2L102</accession>
<evidence type="ECO:0000259" key="5">
    <source>
        <dbReference type="PROSITE" id="PS51485"/>
    </source>
</evidence>
<evidence type="ECO:0000256" key="3">
    <source>
        <dbReference type="SAM" id="MobiDB-lite"/>
    </source>
</evidence>
<keyword evidence="2" id="KW-0325">Glycoprotein</keyword>
<dbReference type="PANTHER" id="PTHR33021:SF197">
    <property type="entry name" value="EARLY NODULIN-LIKE PROTEIN 13"/>
    <property type="match status" value="1"/>
</dbReference>
<feature type="chain" id="PRO_5029685052" description="Phytocyanin domain-containing protein" evidence="4">
    <location>
        <begin position="25"/>
        <end position="220"/>
    </location>
</feature>
<evidence type="ECO:0000313" key="7">
    <source>
        <dbReference type="Proteomes" id="UP000594261"/>
    </source>
</evidence>
<dbReference type="GO" id="GO:0005886">
    <property type="term" value="C:plasma membrane"/>
    <property type="evidence" value="ECO:0007669"/>
    <property type="project" value="TreeGrafter"/>
</dbReference>
<keyword evidence="7" id="KW-1185">Reference proteome</keyword>
<name>A0A7N2L102_QUELO</name>